<dbReference type="Proteomes" id="UP001431783">
    <property type="component" value="Unassembled WGS sequence"/>
</dbReference>
<proteinExistence type="predicted"/>
<evidence type="ECO:0000313" key="3">
    <source>
        <dbReference type="Proteomes" id="UP001431783"/>
    </source>
</evidence>
<name>A0AAW1TZY4_9CUCU</name>
<protein>
    <submittedName>
        <fullName evidence="2">Uncharacterized protein</fullName>
    </submittedName>
</protein>
<evidence type="ECO:0000256" key="1">
    <source>
        <dbReference type="SAM" id="MobiDB-lite"/>
    </source>
</evidence>
<organism evidence="2 3">
    <name type="scientific">Henosepilachna vigintioctopunctata</name>
    <dbReference type="NCBI Taxonomy" id="420089"/>
    <lineage>
        <taxon>Eukaryota</taxon>
        <taxon>Metazoa</taxon>
        <taxon>Ecdysozoa</taxon>
        <taxon>Arthropoda</taxon>
        <taxon>Hexapoda</taxon>
        <taxon>Insecta</taxon>
        <taxon>Pterygota</taxon>
        <taxon>Neoptera</taxon>
        <taxon>Endopterygota</taxon>
        <taxon>Coleoptera</taxon>
        <taxon>Polyphaga</taxon>
        <taxon>Cucujiformia</taxon>
        <taxon>Coccinelloidea</taxon>
        <taxon>Coccinellidae</taxon>
        <taxon>Epilachninae</taxon>
        <taxon>Epilachnini</taxon>
        <taxon>Henosepilachna</taxon>
    </lineage>
</organism>
<keyword evidence="3" id="KW-1185">Reference proteome</keyword>
<feature type="region of interest" description="Disordered" evidence="1">
    <location>
        <begin position="273"/>
        <end position="322"/>
    </location>
</feature>
<dbReference type="EMBL" id="JARQZJ010000031">
    <property type="protein sequence ID" value="KAK9873924.1"/>
    <property type="molecule type" value="Genomic_DNA"/>
</dbReference>
<evidence type="ECO:0000313" key="2">
    <source>
        <dbReference type="EMBL" id="KAK9873924.1"/>
    </source>
</evidence>
<reference evidence="2 3" key="1">
    <citation type="submission" date="2023-03" db="EMBL/GenBank/DDBJ databases">
        <title>Genome insight into feeding habits of ladybird beetles.</title>
        <authorList>
            <person name="Li H.-S."/>
            <person name="Huang Y.-H."/>
            <person name="Pang H."/>
        </authorList>
    </citation>
    <scope>NUCLEOTIDE SEQUENCE [LARGE SCALE GENOMIC DNA]</scope>
    <source>
        <strain evidence="2">SYSU_2023b</strain>
        <tissue evidence="2">Whole body</tissue>
    </source>
</reference>
<dbReference type="AlphaFoldDB" id="A0AAW1TZY4"/>
<comment type="caution">
    <text evidence="2">The sequence shown here is derived from an EMBL/GenBank/DDBJ whole genome shotgun (WGS) entry which is preliminary data.</text>
</comment>
<gene>
    <name evidence="2" type="ORF">WA026_002278</name>
</gene>
<accession>A0AAW1TZY4</accession>
<sequence>MEGKVIEIETKNDIDSEIQTSQSSIKNLASLKSKTALINENINFDFNQKNRTPEQPMNEKIEDSIENIEGVSKEEITIDKVEKATNANDQINVEDSENKSNFIDRKNNFIDCTSKLQHDIMISNEKTSPQDIELPDEMKRNNFLCFSNLKPEQKLKNLDSPSDDQKTYDIIRKIGVESAEKGTTTDDDFPRLYSRRNVIKVNQECQTEESDRKISPKTTQTEDIDKKISSKVTRNDIIKTVKPITSRLAYSTALTKSASAKIVPSQRIRTEVKTSAPITKSNNRVSRSFHTARSTMSNPGNACLARSKTVSDMKTVHPPRKM</sequence>
<feature type="compositionally biased region" description="Polar residues" evidence="1">
    <location>
        <begin position="276"/>
        <end position="300"/>
    </location>
</feature>